<evidence type="ECO:0000313" key="1">
    <source>
        <dbReference type="EMBL" id="CCD56453.1"/>
    </source>
</evidence>
<dbReference type="InParanoid" id="G2YXV5"/>
<protein>
    <submittedName>
        <fullName evidence="1">Uncharacterized protein</fullName>
    </submittedName>
</protein>
<reference evidence="2" key="1">
    <citation type="journal article" date="2011" name="PLoS Genet.">
        <title>Genomic analysis of the necrotrophic fungal pathogens Sclerotinia sclerotiorum and Botrytis cinerea.</title>
        <authorList>
            <person name="Amselem J."/>
            <person name="Cuomo C.A."/>
            <person name="van Kan J.A."/>
            <person name="Viaud M."/>
            <person name="Benito E.P."/>
            <person name="Couloux A."/>
            <person name="Coutinho P.M."/>
            <person name="de Vries R.P."/>
            <person name="Dyer P.S."/>
            <person name="Fillinger S."/>
            <person name="Fournier E."/>
            <person name="Gout L."/>
            <person name="Hahn M."/>
            <person name="Kohn L."/>
            <person name="Lapalu N."/>
            <person name="Plummer K.M."/>
            <person name="Pradier J.M."/>
            <person name="Quevillon E."/>
            <person name="Sharon A."/>
            <person name="Simon A."/>
            <person name="ten Have A."/>
            <person name="Tudzynski B."/>
            <person name="Tudzynski P."/>
            <person name="Wincker P."/>
            <person name="Andrew M."/>
            <person name="Anthouard V."/>
            <person name="Beever R.E."/>
            <person name="Beffa R."/>
            <person name="Benoit I."/>
            <person name="Bouzid O."/>
            <person name="Brault B."/>
            <person name="Chen Z."/>
            <person name="Choquer M."/>
            <person name="Collemare J."/>
            <person name="Cotton P."/>
            <person name="Danchin E.G."/>
            <person name="Da Silva C."/>
            <person name="Gautier A."/>
            <person name="Giraud C."/>
            <person name="Giraud T."/>
            <person name="Gonzalez C."/>
            <person name="Grossetete S."/>
            <person name="Guldener U."/>
            <person name="Henrissat B."/>
            <person name="Howlett B.J."/>
            <person name="Kodira C."/>
            <person name="Kretschmer M."/>
            <person name="Lappartient A."/>
            <person name="Leroch M."/>
            <person name="Levis C."/>
            <person name="Mauceli E."/>
            <person name="Neuveglise C."/>
            <person name="Oeser B."/>
            <person name="Pearson M."/>
            <person name="Poulain J."/>
            <person name="Poussereau N."/>
            <person name="Quesneville H."/>
            <person name="Rascle C."/>
            <person name="Schumacher J."/>
            <person name="Segurens B."/>
            <person name="Sexton A."/>
            <person name="Silva E."/>
            <person name="Sirven C."/>
            <person name="Soanes D.M."/>
            <person name="Talbot N.J."/>
            <person name="Templeton M."/>
            <person name="Yandava C."/>
            <person name="Yarden O."/>
            <person name="Zeng Q."/>
            <person name="Rollins J.A."/>
            <person name="Lebrun M.H."/>
            <person name="Dickman M."/>
        </authorList>
    </citation>
    <scope>NUCLEOTIDE SEQUENCE [LARGE SCALE GENOMIC DNA]</scope>
    <source>
        <strain evidence="2">T4</strain>
    </source>
</reference>
<dbReference type="HOGENOM" id="CLU_2542328_0_0_1"/>
<dbReference type="AlphaFoldDB" id="G2YXV5"/>
<gene>
    <name evidence="1" type="ORF">BofuT4_uP146220.1</name>
</gene>
<dbReference type="EMBL" id="FQ790360">
    <property type="protein sequence ID" value="CCD56453.1"/>
    <property type="molecule type" value="Genomic_DNA"/>
</dbReference>
<organism evidence="1 2">
    <name type="scientific">Botryotinia fuckeliana (strain T4)</name>
    <name type="common">Noble rot fungus</name>
    <name type="synonym">Botrytis cinerea</name>
    <dbReference type="NCBI Taxonomy" id="999810"/>
    <lineage>
        <taxon>Eukaryota</taxon>
        <taxon>Fungi</taxon>
        <taxon>Dikarya</taxon>
        <taxon>Ascomycota</taxon>
        <taxon>Pezizomycotina</taxon>
        <taxon>Leotiomycetes</taxon>
        <taxon>Helotiales</taxon>
        <taxon>Sclerotiniaceae</taxon>
        <taxon>Botrytis</taxon>
    </lineage>
</organism>
<evidence type="ECO:0000313" key="2">
    <source>
        <dbReference type="Proteomes" id="UP000008177"/>
    </source>
</evidence>
<proteinExistence type="predicted"/>
<accession>G2YXV5</accession>
<dbReference type="Proteomes" id="UP000008177">
    <property type="component" value="Unplaced contigs"/>
</dbReference>
<sequence>METKNNVPTTWTQSKGWYDGEKRQSDGIFILQLAHDDVEQSDANHGYWKAATRRREFPDSLYVISGLFDHSDRLARSIHASRF</sequence>
<name>G2YXV5_BOTF4</name>